<dbReference type="SUPFAM" id="SSF52540">
    <property type="entry name" value="P-loop containing nucleoside triphosphate hydrolases"/>
    <property type="match status" value="1"/>
</dbReference>
<organism evidence="2 5">
    <name type="scientific">Parabacteroides distasonis</name>
    <dbReference type="NCBI Taxonomy" id="823"/>
    <lineage>
        <taxon>Bacteria</taxon>
        <taxon>Pseudomonadati</taxon>
        <taxon>Bacteroidota</taxon>
        <taxon>Bacteroidia</taxon>
        <taxon>Bacteroidales</taxon>
        <taxon>Tannerellaceae</taxon>
        <taxon>Parabacteroides</taxon>
    </lineage>
</organism>
<evidence type="ECO:0000313" key="6">
    <source>
        <dbReference type="Proteomes" id="UP000284660"/>
    </source>
</evidence>
<proteinExistence type="predicted"/>
<evidence type="ECO:0000313" key="4">
    <source>
        <dbReference type="EMBL" id="RHD72414.1"/>
    </source>
</evidence>
<name>A0A173VSX3_PARDI</name>
<evidence type="ECO:0000313" key="5">
    <source>
        <dbReference type="Proteomes" id="UP000095591"/>
    </source>
</evidence>
<reference evidence="3 7" key="3">
    <citation type="journal article" date="2019" name="Nat. Med.">
        <title>A library of human gut bacterial isolates paired with longitudinal multiomics data enables mechanistic microbiome research.</title>
        <authorList>
            <person name="Poyet M."/>
            <person name="Groussin M."/>
            <person name="Gibbons S.M."/>
            <person name="Avila-Pacheco J."/>
            <person name="Jiang X."/>
            <person name="Kearney S.M."/>
            <person name="Perrotta A.R."/>
            <person name="Berdy B."/>
            <person name="Zhao S."/>
            <person name="Lieberman T.D."/>
            <person name="Swanson P.K."/>
            <person name="Smith M."/>
            <person name="Roesemann S."/>
            <person name="Alexander J.E."/>
            <person name="Rich S.A."/>
            <person name="Livny J."/>
            <person name="Vlamakis H."/>
            <person name="Clish C."/>
            <person name="Bullock K."/>
            <person name="Deik A."/>
            <person name="Scott J."/>
            <person name="Pierce K.A."/>
            <person name="Xavier R.J."/>
            <person name="Alm E.J."/>
        </authorList>
    </citation>
    <scope>NUCLEOTIDE SEQUENCE [LARGE SCALE GENOMIC DNA]</scope>
    <source>
        <strain evidence="3 7">BIOML-A20</strain>
    </source>
</reference>
<dbReference type="EMBL" id="CYXP01000009">
    <property type="protein sequence ID" value="CUN29736.1"/>
    <property type="molecule type" value="Genomic_DNA"/>
</dbReference>
<dbReference type="PANTHER" id="PTHR34825">
    <property type="entry name" value="CONSERVED PROTEIN, WITH A WEAK D-GALACTARATE DEHYDRATASE/ALTRONATE HYDROLASE DOMAIN"/>
    <property type="match status" value="1"/>
</dbReference>
<dbReference type="AlphaFoldDB" id="A0A173VSX3"/>
<evidence type="ECO:0000313" key="7">
    <source>
        <dbReference type="Proteomes" id="UP000441609"/>
    </source>
</evidence>
<dbReference type="Proteomes" id="UP000284660">
    <property type="component" value="Unassembled WGS sequence"/>
</dbReference>
<evidence type="ECO:0000313" key="2">
    <source>
        <dbReference type="EMBL" id="CUN29736.1"/>
    </source>
</evidence>
<dbReference type="Pfam" id="PF08011">
    <property type="entry name" value="PDDEXK_9"/>
    <property type="match status" value="1"/>
</dbReference>
<sequence length="522" mass="61102">MNQTIYPIGIQNFEKIRKDGYLYIDKTALIYQLVKTGSYYFLSRPRRFGKSLLLSTLEAYFQGKKELFEGLAMEKLEKEWTKYPILHFDLNISHYDAPDSLYKILNDTLSRYEEEYGTRPTEETLPLRFAGIIDRAYRKTGQRAVILIDEYDKPLLQNLHDEEMQNRFRNMLKPFYGVLKTMDRAIRFALLTGVTKFGKVSVFSDLNNLDDISMREPYAAICGITETELRTHFDEDIHTLASALERTYEEARSLLRKRYDGYHFVAGGPGIYNPFSLLNTFKYMRLSDYWFETGTPTYLVELLKRTNYDLYDMANTETDADVLNSIDSASNNPIPVIYQSGYLTIKDYEPEFKIYRLGFPNQEVEEGFMKYLLPFYTNIQASKSPFEIGRFVREVRAGDYDAFFHRLQSFFADTSYEAIIGRNPERDTELHYRNVLFIVFKLVGLYTQVEYHTSNGRIDLVLQTDRYVYIMEFKLNGTAEEALRQIEEKGYALPFAGDDREVLKIGANFSSETRNIERWLVG</sequence>
<dbReference type="EMBL" id="WKMO01000001">
    <property type="protein sequence ID" value="MSB71807.1"/>
    <property type="molecule type" value="Genomic_DNA"/>
</dbReference>
<dbReference type="RefSeq" id="WP_005860081.1">
    <property type="nucleotide sequence ID" value="NZ_BQOC01000011.1"/>
</dbReference>
<dbReference type="Proteomes" id="UP000441609">
    <property type="component" value="Unassembled WGS sequence"/>
</dbReference>
<gene>
    <name evidence="4" type="ORF">DW782_16275</name>
    <name evidence="2" type="ORF">ERS852429_03444</name>
    <name evidence="3" type="ORF">GKD70_00615</name>
</gene>
<dbReference type="InterPro" id="IPR027417">
    <property type="entry name" value="P-loop_NTPase"/>
</dbReference>
<evidence type="ECO:0000313" key="3">
    <source>
        <dbReference type="EMBL" id="MSB71807.1"/>
    </source>
</evidence>
<dbReference type="Proteomes" id="UP000095591">
    <property type="component" value="Unassembled WGS sequence"/>
</dbReference>
<evidence type="ECO:0000259" key="1">
    <source>
        <dbReference type="Pfam" id="PF09820"/>
    </source>
</evidence>
<dbReference type="PANTHER" id="PTHR34825:SF1">
    <property type="entry name" value="AAA-ATPASE-LIKE DOMAIN-CONTAINING PROTEIN"/>
    <property type="match status" value="1"/>
</dbReference>
<dbReference type="EMBL" id="QSJN01000011">
    <property type="protein sequence ID" value="RHD72414.1"/>
    <property type="molecule type" value="Genomic_DNA"/>
</dbReference>
<dbReference type="InterPro" id="IPR012547">
    <property type="entry name" value="PDDEXK_9"/>
</dbReference>
<dbReference type="Pfam" id="PF09820">
    <property type="entry name" value="AAA-ATPase_like"/>
    <property type="match status" value="1"/>
</dbReference>
<dbReference type="InterPro" id="IPR018631">
    <property type="entry name" value="AAA-ATPase-like_dom"/>
</dbReference>
<protein>
    <submittedName>
        <fullName evidence="3">AAA family ATPase</fullName>
    </submittedName>
    <submittedName>
        <fullName evidence="2">Predicted AAA-ATPase</fullName>
    </submittedName>
</protein>
<accession>A0A173VSX3</accession>
<dbReference type="OrthoDB" id="9776605at2"/>
<reference evidence="2 5" key="1">
    <citation type="submission" date="2015-09" db="EMBL/GenBank/DDBJ databases">
        <authorList>
            <consortium name="Pathogen Informatics"/>
        </authorList>
    </citation>
    <scope>NUCLEOTIDE SEQUENCE [LARGE SCALE GENOMIC DNA]</scope>
    <source>
        <strain evidence="2 5">2789STDY5608872</strain>
    </source>
</reference>
<feature type="domain" description="AAA-ATPase-like" evidence="1">
    <location>
        <begin position="7"/>
        <end position="203"/>
    </location>
</feature>
<reference evidence="4 6" key="2">
    <citation type="submission" date="2018-08" db="EMBL/GenBank/DDBJ databases">
        <title>A genome reference for cultivated species of the human gut microbiota.</title>
        <authorList>
            <person name="Zou Y."/>
            <person name="Xue W."/>
            <person name="Luo G."/>
        </authorList>
    </citation>
    <scope>NUCLEOTIDE SEQUENCE [LARGE SCALE GENOMIC DNA]</scope>
    <source>
        <strain evidence="4 6">AM30-4</strain>
    </source>
</reference>